<dbReference type="PROSITE" id="PS52004">
    <property type="entry name" value="KS3_2"/>
    <property type="match status" value="1"/>
</dbReference>
<comment type="catalytic activity">
    <reaction evidence="11">
        <text>(9Z)-hexadecenoyl-[ACP] + malonyl-[ACP] + H(+) = 3-oxo-(11Z)-octadecenoyl-[ACP] + holo-[ACP] + CO2</text>
        <dbReference type="Rhea" id="RHEA:55040"/>
        <dbReference type="Rhea" id="RHEA-COMP:9623"/>
        <dbReference type="Rhea" id="RHEA-COMP:9685"/>
        <dbReference type="Rhea" id="RHEA-COMP:10800"/>
        <dbReference type="Rhea" id="RHEA-COMP:14074"/>
        <dbReference type="ChEBI" id="CHEBI:15378"/>
        <dbReference type="ChEBI" id="CHEBI:16526"/>
        <dbReference type="ChEBI" id="CHEBI:64479"/>
        <dbReference type="ChEBI" id="CHEBI:78449"/>
        <dbReference type="ChEBI" id="CHEBI:83989"/>
        <dbReference type="ChEBI" id="CHEBI:138538"/>
        <dbReference type="EC" id="2.3.1.179"/>
    </reaction>
</comment>
<feature type="active site" description="For beta-ketoacyl synthase activity" evidence="12">
    <location>
        <position position="180"/>
    </location>
</feature>
<keyword evidence="5 11" id="KW-0444">Lipid biosynthesis</keyword>
<dbReference type="EMBL" id="JABEQI010000004">
    <property type="protein sequence ID" value="MBB2186418.1"/>
    <property type="molecule type" value="Genomic_DNA"/>
</dbReference>
<dbReference type="RefSeq" id="WP_114727110.1">
    <property type="nucleotide sequence ID" value="NZ_BJMI01000016.1"/>
</dbReference>
<evidence type="ECO:0000256" key="13">
    <source>
        <dbReference type="RuleBase" id="RU003694"/>
    </source>
</evidence>
<evidence type="ECO:0000256" key="2">
    <source>
        <dbReference type="ARBA" id="ARBA00008467"/>
    </source>
</evidence>
<accession>A0A7W4PA40</accession>
<evidence type="ECO:0000256" key="7">
    <source>
        <dbReference type="ARBA" id="ARBA00022832"/>
    </source>
</evidence>
<evidence type="ECO:0000256" key="10">
    <source>
        <dbReference type="ARBA" id="ARBA00023315"/>
    </source>
</evidence>
<evidence type="ECO:0000256" key="8">
    <source>
        <dbReference type="ARBA" id="ARBA00023098"/>
    </source>
</evidence>
<dbReference type="InterPro" id="IPR017568">
    <property type="entry name" value="3-oxoacyl-ACP_synth-2"/>
</dbReference>
<dbReference type="OrthoDB" id="9808669at2"/>
<dbReference type="CDD" id="cd00834">
    <property type="entry name" value="KAS_I_II"/>
    <property type="match status" value="1"/>
</dbReference>
<evidence type="ECO:0000256" key="1">
    <source>
        <dbReference type="ARBA" id="ARBA00005194"/>
    </source>
</evidence>
<comment type="caution">
    <text evidence="15">The sequence shown here is derived from an EMBL/GenBank/DDBJ whole genome shotgun (WGS) entry which is preliminary data.</text>
</comment>
<evidence type="ECO:0000256" key="3">
    <source>
        <dbReference type="ARBA" id="ARBA00012356"/>
    </source>
</evidence>
<evidence type="ECO:0000256" key="4">
    <source>
        <dbReference type="ARBA" id="ARBA00014657"/>
    </source>
</evidence>
<evidence type="ECO:0000256" key="6">
    <source>
        <dbReference type="ARBA" id="ARBA00022679"/>
    </source>
</evidence>
<dbReference type="PIRSF" id="PIRSF000447">
    <property type="entry name" value="KAS_II"/>
    <property type="match status" value="1"/>
</dbReference>
<comment type="pathway">
    <text evidence="1 11">Lipid metabolism; fatty acid biosynthesis.</text>
</comment>
<organism evidence="15 16">
    <name type="scientific">Gluconacetobacter liquefaciens</name>
    <name type="common">Acetobacter liquefaciens</name>
    <dbReference type="NCBI Taxonomy" id="89584"/>
    <lineage>
        <taxon>Bacteria</taxon>
        <taxon>Pseudomonadati</taxon>
        <taxon>Pseudomonadota</taxon>
        <taxon>Alphaproteobacteria</taxon>
        <taxon>Acetobacterales</taxon>
        <taxon>Acetobacteraceae</taxon>
        <taxon>Gluconacetobacter</taxon>
    </lineage>
</organism>
<dbReference type="PANTHER" id="PTHR11712">
    <property type="entry name" value="POLYKETIDE SYNTHASE-RELATED"/>
    <property type="match status" value="1"/>
</dbReference>
<dbReference type="NCBIfam" id="TIGR03150">
    <property type="entry name" value="fabF"/>
    <property type="match status" value="1"/>
</dbReference>
<dbReference type="UniPathway" id="UPA00094"/>
<protein>
    <recommendedName>
        <fullName evidence="4 11">3-oxoacyl-[acyl-carrier-protein] synthase 2</fullName>
        <ecNumber evidence="3 11">2.3.1.179</ecNumber>
    </recommendedName>
</protein>
<gene>
    <name evidence="15" type="primary">fabF</name>
    <name evidence="15" type="ORF">HLH32_08460</name>
</gene>
<dbReference type="Gene3D" id="3.40.47.10">
    <property type="match status" value="2"/>
</dbReference>
<evidence type="ECO:0000256" key="12">
    <source>
        <dbReference type="PIRSR" id="PIRSR000447-1"/>
    </source>
</evidence>
<dbReference type="InterPro" id="IPR000794">
    <property type="entry name" value="Beta-ketoacyl_synthase"/>
</dbReference>
<dbReference type="Proteomes" id="UP000562982">
    <property type="component" value="Unassembled WGS sequence"/>
</dbReference>
<evidence type="ECO:0000256" key="5">
    <source>
        <dbReference type="ARBA" id="ARBA00022516"/>
    </source>
</evidence>
<evidence type="ECO:0000313" key="15">
    <source>
        <dbReference type="EMBL" id="MBB2186418.1"/>
    </source>
</evidence>
<comment type="function">
    <text evidence="11">Involved in the type II fatty acid elongation cycle. Catalyzes the elongation of a wide range of acyl-ACP by the addition of two carbons from malonyl-ACP to an acyl acceptor. Can efficiently catalyze the conversion of palmitoleoyl-ACP (cis-hexadec-9-enoyl-ACP) to cis-vaccenoyl-ACP (cis-octadec-11-enoyl-ACP), an essential step in the thermal regulation of fatty acid composition.</text>
</comment>
<dbReference type="Pfam" id="PF00109">
    <property type="entry name" value="ketoacyl-synt"/>
    <property type="match status" value="1"/>
</dbReference>
<dbReference type="NCBIfam" id="NF004970">
    <property type="entry name" value="PRK06333.1"/>
    <property type="match status" value="1"/>
</dbReference>
<dbReference type="InterPro" id="IPR020841">
    <property type="entry name" value="PKS_Beta-ketoAc_synthase_dom"/>
</dbReference>
<evidence type="ECO:0000256" key="9">
    <source>
        <dbReference type="ARBA" id="ARBA00023160"/>
    </source>
</evidence>
<dbReference type="NCBIfam" id="NF005589">
    <property type="entry name" value="PRK07314.1"/>
    <property type="match status" value="1"/>
</dbReference>
<dbReference type="FunFam" id="3.40.47.10:FF:000009">
    <property type="entry name" value="3-oxoacyl-[acyl-carrier-protein] synthase 2"/>
    <property type="match status" value="1"/>
</dbReference>
<keyword evidence="10 11" id="KW-0012">Acyltransferase</keyword>
<dbReference type="PROSITE" id="PS00606">
    <property type="entry name" value="KS3_1"/>
    <property type="match status" value="1"/>
</dbReference>
<reference evidence="15 16" key="1">
    <citation type="submission" date="2020-04" db="EMBL/GenBank/DDBJ databases">
        <title>Description of novel Gluconacetobacter.</title>
        <authorList>
            <person name="Sombolestani A."/>
        </authorList>
    </citation>
    <scope>NUCLEOTIDE SEQUENCE [LARGE SCALE GENOMIC DNA]</scope>
    <source>
        <strain evidence="15 16">LMG 1382</strain>
    </source>
</reference>
<feature type="domain" description="Ketosynthase family 3 (KS3)" evidence="14">
    <location>
        <begin position="11"/>
        <end position="427"/>
    </location>
</feature>
<evidence type="ECO:0000313" key="16">
    <source>
        <dbReference type="Proteomes" id="UP000562982"/>
    </source>
</evidence>
<dbReference type="GO" id="GO:0006633">
    <property type="term" value="P:fatty acid biosynthetic process"/>
    <property type="evidence" value="ECO:0007669"/>
    <property type="project" value="UniProtKB-UniRule"/>
</dbReference>
<comment type="similarity">
    <text evidence="2 11 13">Belongs to the thiolase-like superfamily. Beta-ketoacyl-ACP synthases family.</text>
</comment>
<dbReference type="EC" id="2.3.1.179" evidence="3 11"/>
<evidence type="ECO:0000256" key="11">
    <source>
        <dbReference type="PIRNR" id="PIRNR000447"/>
    </source>
</evidence>
<keyword evidence="6 11" id="KW-0808">Transferase</keyword>
<dbReference type="SMART" id="SM00825">
    <property type="entry name" value="PKS_KS"/>
    <property type="match status" value="1"/>
</dbReference>
<dbReference type="AlphaFoldDB" id="A0A7W4PA40"/>
<dbReference type="InterPro" id="IPR014030">
    <property type="entry name" value="Ketoacyl_synth_N"/>
</dbReference>
<dbReference type="GO" id="GO:0004315">
    <property type="term" value="F:3-oxoacyl-[acyl-carrier-protein] synthase activity"/>
    <property type="evidence" value="ECO:0007669"/>
    <property type="project" value="UniProtKB-UniRule"/>
</dbReference>
<keyword evidence="8" id="KW-0443">Lipid metabolism</keyword>
<dbReference type="Pfam" id="PF02801">
    <property type="entry name" value="Ketoacyl-synt_C"/>
    <property type="match status" value="1"/>
</dbReference>
<keyword evidence="7" id="KW-0276">Fatty acid metabolism</keyword>
<name>A0A7W4PA40_GLULI</name>
<comment type="catalytic activity">
    <reaction evidence="11">
        <text>a fatty acyl-[ACP] + malonyl-[ACP] + H(+) = a 3-oxoacyl-[ACP] + holo-[ACP] + CO2</text>
        <dbReference type="Rhea" id="RHEA:22836"/>
        <dbReference type="Rhea" id="RHEA-COMP:9623"/>
        <dbReference type="Rhea" id="RHEA-COMP:9685"/>
        <dbReference type="Rhea" id="RHEA-COMP:9916"/>
        <dbReference type="Rhea" id="RHEA-COMP:14125"/>
        <dbReference type="ChEBI" id="CHEBI:15378"/>
        <dbReference type="ChEBI" id="CHEBI:16526"/>
        <dbReference type="ChEBI" id="CHEBI:64479"/>
        <dbReference type="ChEBI" id="CHEBI:78449"/>
        <dbReference type="ChEBI" id="CHEBI:78776"/>
        <dbReference type="ChEBI" id="CHEBI:138651"/>
    </reaction>
</comment>
<proteinExistence type="inferred from homology"/>
<dbReference type="InterPro" id="IPR016039">
    <property type="entry name" value="Thiolase-like"/>
</dbReference>
<dbReference type="PANTHER" id="PTHR11712:SF336">
    <property type="entry name" value="3-OXOACYL-[ACYL-CARRIER-PROTEIN] SYNTHASE, MITOCHONDRIAL"/>
    <property type="match status" value="1"/>
</dbReference>
<evidence type="ECO:0000259" key="14">
    <source>
        <dbReference type="PROSITE" id="PS52004"/>
    </source>
</evidence>
<keyword evidence="9 11" id="KW-0275">Fatty acid biosynthesis</keyword>
<dbReference type="InterPro" id="IPR018201">
    <property type="entry name" value="Ketoacyl_synth_AS"/>
</dbReference>
<sequence>MIQSAGGAPGRRRVVVTGMGIVSPLGLGLEHNWSRLIAGESGIGRIASFDPSDLPAHVAGEVPAGPTEAGCLTLSDWVPVKDQKKMDRFIHLGLVAATEAVEDSGWKPESEEDRCRTGVMIGSGIGGLQTIYDASVTVHEGRARRLSPFFIPSALINLVSGHVSIKYGFKGPNHSVVTACASGVHAIGDASRLIMLGDADVMVAGGAEAAVCPLGIAGFSSARALSTAFNAEPEKASRPWDRDRDGFVMGEGAGIVVLEEYEHAKARGAKIYGEIIGYGMSGDAYHITAPAEGHEGAYRAMQAAVRSAGIAPSDIGYVNAHGTSTMADDLELQAVERLFGDAASQVAMSSTKSAIGHLLGAAGAVEAIFSILAIRDNVAPPTLNLDNPSTESAIDRVAHEAQRRKIDIALSNSFGFGGTNASIIVRGV</sequence>
<dbReference type="InterPro" id="IPR014031">
    <property type="entry name" value="Ketoacyl_synth_C"/>
</dbReference>
<dbReference type="SUPFAM" id="SSF53901">
    <property type="entry name" value="Thiolase-like"/>
    <property type="match status" value="2"/>
</dbReference>